<dbReference type="AlphaFoldDB" id="A0A147H9C9"/>
<keyword evidence="3" id="KW-1133">Transmembrane helix</keyword>
<keyword evidence="7" id="KW-1185">Reference proteome</keyword>
<dbReference type="GO" id="GO:0034220">
    <property type="term" value="P:monoatomic ion transmembrane transport"/>
    <property type="evidence" value="ECO:0007669"/>
    <property type="project" value="UniProtKB-KW"/>
</dbReference>
<dbReference type="Pfam" id="PF06803">
    <property type="entry name" value="DUF1232"/>
    <property type="match status" value="1"/>
</dbReference>
<keyword evidence="6" id="KW-0406">Ion transport</keyword>
<feature type="domain" description="DUF1232" evidence="5">
    <location>
        <begin position="31"/>
        <end position="67"/>
    </location>
</feature>
<organism evidence="6 7">
    <name type="scientific">Pseudacidovorax intermedius</name>
    <dbReference type="NCBI Taxonomy" id="433924"/>
    <lineage>
        <taxon>Bacteria</taxon>
        <taxon>Pseudomonadati</taxon>
        <taxon>Pseudomonadota</taxon>
        <taxon>Betaproteobacteria</taxon>
        <taxon>Burkholderiales</taxon>
        <taxon>Comamonadaceae</taxon>
        <taxon>Pseudacidovorax</taxon>
    </lineage>
</organism>
<dbReference type="EMBL" id="LDSL01000027">
    <property type="protein sequence ID" value="KTT26529.1"/>
    <property type="molecule type" value="Genomic_DNA"/>
</dbReference>
<keyword evidence="4" id="KW-0472">Membrane</keyword>
<proteinExistence type="predicted"/>
<evidence type="ECO:0000313" key="6">
    <source>
        <dbReference type="EMBL" id="KTT26529.1"/>
    </source>
</evidence>
<dbReference type="Proteomes" id="UP000072741">
    <property type="component" value="Unassembled WGS sequence"/>
</dbReference>
<gene>
    <name evidence="6" type="ORF">NS331_03660</name>
</gene>
<evidence type="ECO:0000259" key="5">
    <source>
        <dbReference type="Pfam" id="PF06803"/>
    </source>
</evidence>
<reference evidence="6 7" key="1">
    <citation type="journal article" date="2016" name="Front. Microbiol.">
        <title>Genomic Resource of Rice Seed Associated Bacteria.</title>
        <authorList>
            <person name="Midha S."/>
            <person name="Bansal K."/>
            <person name="Sharma S."/>
            <person name="Kumar N."/>
            <person name="Patil P.P."/>
            <person name="Chaudhry V."/>
            <person name="Patil P.B."/>
        </authorList>
    </citation>
    <scope>NUCLEOTIDE SEQUENCE [LARGE SCALE GENOMIC DNA]</scope>
    <source>
        <strain evidence="6 7">NS331</strain>
    </source>
</reference>
<dbReference type="InterPro" id="IPR010652">
    <property type="entry name" value="DUF1232"/>
</dbReference>
<sequence length="93" mass="10369">MWKLGRLWWAMRKELVLAWAVLRDGRSPWGAKLAVLAAAAYLISPLDLVTDAVPLLGWLDDGIVVFLLLRLSQKLLPPGLADALKARNAARRR</sequence>
<keyword evidence="6" id="KW-0407">Ion channel</keyword>
<accession>A0A147H9C9</accession>
<keyword evidence="2" id="KW-0812">Transmembrane</keyword>
<protein>
    <submittedName>
        <fullName evidence="6">Voltage-gated potassium channel protein SHAB</fullName>
    </submittedName>
</protein>
<name>A0A147H9C9_9BURK</name>
<evidence type="ECO:0000256" key="2">
    <source>
        <dbReference type="ARBA" id="ARBA00022692"/>
    </source>
</evidence>
<dbReference type="RefSeq" id="WP_058640656.1">
    <property type="nucleotide sequence ID" value="NZ_LDSL01000027.1"/>
</dbReference>
<comment type="caution">
    <text evidence="6">The sequence shown here is derived from an EMBL/GenBank/DDBJ whole genome shotgun (WGS) entry which is preliminary data.</text>
</comment>
<dbReference type="GO" id="GO:0012505">
    <property type="term" value="C:endomembrane system"/>
    <property type="evidence" value="ECO:0007669"/>
    <property type="project" value="UniProtKB-SubCell"/>
</dbReference>
<dbReference type="OrthoDB" id="9804184at2"/>
<evidence type="ECO:0000256" key="1">
    <source>
        <dbReference type="ARBA" id="ARBA00004127"/>
    </source>
</evidence>
<comment type="subcellular location">
    <subcellularLocation>
        <location evidence="1">Endomembrane system</location>
        <topology evidence="1">Multi-pass membrane protein</topology>
    </subcellularLocation>
</comment>
<evidence type="ECO:0000313" key="7">
    <source>
        <dbReference type="Proteomes" id="UP000072741"/>
    </source>
</evidence>
<evidence type="ECO:0000256" key="4">
    <source>
        <dbReference type="ARBA" id="ARBA00023136"/>
    </source>
</evidence>
<keyword evidence="6" id="KW-0813">Transport</keyword>
<evidence type="ECO:0000256" key="3">
    <source>
        <dbReference type="ARBA" id="ARBA00022989"/>
    </source>
</evidence>